<keyword evidence="1" id="KW-0812">Transmembrane</keyword>
<dbReference type="AlphaFoldDB" id="A0A0F9QT15"/>
<organism evidence="2">
    <name type="scientific">marine sediment metagenome</name>
    <dbReference type="NCBI Taxonomy" id="412755"/>
    <lineage>
        <taxon>unclassified sequences</taxon>
        <taxon>metagenomes</taxon>
        <taxon>ecological metagenomes</taxon>
    </lineage>
</organism>
<feature type="transmembrane region" description="Helical" evidence="1">
    <location>
        <begin position="12"/>
        <end position="36"/>
    </location>
</feature>
<keyword evidence="1" id="KW-1133">Transmembrane helix</keyword>
<proteinExistence type="predicted"/>
<evidence type="ECO:0000313" key="2">
    <source>
        <dbReference type="EMBL" id="KKN08323.1"/>
    </source>
</evidence>
<gene>
    <name evidence="2" type="ORF">LCGC14_1057860</name>
</gene>
<comment type="caution">
    <text evidence="2">The sequence shown here is derived from an EMBL/GenBank/DDBJ whole genome shotgun (WGS) entry which is preliminary data.</text>
</comment>
<evidence type="ECO:0000256" key="1">
    <source>
        <dbReference type="SAM" id="Phobius"/>
    </source>
</evidence>
<dbReference type="EMBL" id="LAZR01004470">
    <property type="protein sequence ID" value="KKN08323.1"/>
    <property type="molecule type" value="Genomic_DNA"/>
</dbReference>
<name>A0A0F9QT15_9ZZZZ</name>
<keyword evidence="1" id="KW-0472">Membrane</keyword>
<protein>
    <submittedName>
        <fullName evidence="2">Uncharacterized protein</fullName>
    </submittedName>
</protein>
<sequence>MIDKNDIKALFVILVIAGAGAIAVLFFYEVAFAVVIRASVTVLRWMGVL</sequence>
<accession>A0A0F9QT15</accession>
<reference evidence="2" key="1">
    <citation type="journal article" date="2015" name="Nature">
        <title>Complex archaea that bridge the gap between prokaryotes and eukaryotes.</title>
        <authorList>
            <person name="Spang A."/>
            <person name="Saw J.H."/>
            <person name="Jorgensen S.L."/>
            <person name="Zaremba-Niedzwiedzka K."/>
            <person name="Martijn J."/>
            <person name="Lind A.E."/>
            <person name="van Eijk R."/>
            <person name="Schleper C."/>
            <person name="Guy L."/>
            <person name="Ettema T.J."/>
        </authorList>
    </citation>
    <scope>NUCLEOTIDE SEQUENCE</scope>
</reference>